<organism evidence="3 4">
    <name type="scientific">Lichenicoccus roseus</name>
    <dbReference type="NCBI Taxonomy" id="2683649"/>
    <lineage>
        <taxon>Bacteria</taxon>
        <taxon>Pseudomonadati</taxon>
        <taxon>Pseudomonadota</taxon>
        <taxon>Alphaproteobacteria</taxon>
        <taxon>Acetobacterales</taxon>
        <taxon>Acetobacteraceae</taxon>
        <taxon>Lichenicoccus</taxon>
    </lineage>
</organism>
<dbReference type="RefSeq" id="WP_138327645.1">
    <property type="nucleotide sequence ID" value="NZ_VCDI01000009.1"/>
</dbReference>
<dbReference type="InterPro" id="IPR006059">
    <property type="entry name" value="SBP"/>
</dbReference>
<evidence type="ECO:0000256" key="2">
    <source>
        <dbReference type="ARBA" id="ARBA00008520"/>
    </source>
</evidence>
<reference evidence="3 4" key="1">
    <citation type="submission" date="2019-05" db="EMBL/GenBank/DDBJ databases">
        <authorList>
            <person name="Pankratov T."/>
            <person name="Grouzdev D."/>
        </authorList>
    </citation>
    <scope>NUCLEOTIDE SEQUENCE [LARGE SCALE GENOMIC DNA]</scope>
    <source>
        <strain evidence="3 4">KEBCLARHB70R</strain>
    </source>
</reference>
<accession>A0A5R9IZV8</accession>
<protein>
    <submittedName>
        <fullName evidence="3">Extracellular solute-binding protein</fullName>
    </submittedName>
</protein>
<sequence>MRVTRRGVLGASLATSLLPRIPARAADSLIRLAHEENGPGSVRLINETVAAFEQGHPGVKVSQLYLENAAYKAKLTTMLQSDDRPDILYSWGRGTLDAQVSAGVLRDVTATVQGWREDFTPVALDAFRIGDKLWGAPFTVSGVGFYCNKALLARAGVDPAHLASFDDLLAAVARFKAAGIVPIAVGGGEKWPLHFYWAMLALRLGGKPAFDDARAGRNGGFAAPVFVEAGRMLQQLGKSGAFQPGFAGAQAPDSYGQFGDGKAAMTLMGSWVMGVQKANAANGQGLSDDAVAYVRFPLVAGGHGTSTDTFGGVNGWAVTRNAPAASLELLHALTSPHYERTMCERNVYLPAVRGMSQYLTSPVLRQVATEIDASSYHLLFLDQTLGPSLGSVVNDVSFALATGDTTPEAGAKQIEDARQAEDM</sequence>
<dbReference type="AlphaFoldDB" id="A0A5R9IZV8"/>
<dbReference type="GO" id="GO:0042597">
    <property type="term" value="C:periplasmic space"/>
    <property type="evidence" value="ECO:0007669"/>
    <property type="project" value="UniProtKB-SubCell"/>
</dbReference>
<dbReference type="Proteomes" id="UP000305654">
    <property type="component" value="Unassembled WGS sequence"/>
</dbReference>
<dbReference type="SUPFAM" id="SSF53850">
    <property type="entry name" value="Periplasmic binding protein-like II"/>
    <property type="match status" value="1"/>
</dbReference>
<proteinExistence type="inferred from homology"/>
<evidence type="ECO:0000256" key="1">
    <source>
        <dbReference type="ARBA" id="ARBA00004418"/>
    </source>
</evidence>
<dbReference type="Pfam" id="PF01547">
    <property type="entry name" value="SBP_bac_1"/>
    <property type="match status" value="1"/>
</dbReference>
<dbReference type="Gene3D" id="3.40.190.10">
    <property type="entry name" value="Periplasmic binding protein-like II"/>
    <property type="match status" value="2"/>
</dbReference>
<comment type="subcellular location">
    <subcellularLocation>
        <location evidence="1">Periplasm</location>
    </subcellularLocation>
</comment>
<dbReference type="PANTHER" id="PTHR43649">
    <property type="entry name" value="ARABINOSE-BINDING PROTEIN-RELATED"/>
    <property type="match status" value="1"/>
</dbReference>
<evidence type="ECO:0000313" key="4">
    <source>
        <dbReference type="Proteomes" id="UP000305654"/>
    </source>
</evidence>
<dbReference type="OrthoDB" id="9798191at2"/>
<dbReference type="InterPro" id="IPR050490">
    <property type="entry name" value="Bact_solute-bd_prot1"/>
</dbReference>
<name>A0A5R9IZV8_9PROT</name>
<comment type="caution">
    <text evidence="3">The sequence shown here is derived from an EMBL/GenBank/DDBJ whole genome shotgun (WGS) entry which is preliminary data.</text>
</comment>
<dbReference type="PANTHER" id="PTHR43649:SF14">
    <property type="entry name" value="BLR3389 PROTEIN"/>
    <property type="match status" value="1"/>
</dbReference>
<evidence type="ECO:0000313" key="3">
    <source>
        <dbReference type="EMBL" id="TLU70975.1"/>
    </source>
</evidence>
<comment type="similarity">
    <text evidence="2">Belongs to the bacterial solute-binding protein 1 family.</text>
</comment>
<keyword evidence="4" id="KW-1185">Reference proteome</keyword>
<gene>
    <name evidence="3" type="ORF">FE263_19170</name>
</gene>
<dbReference type="EMBL" id="VCDI01000009">
    <property type="protein sequence ID" value="TLU70975.1"/>
    <property type="molecule type" value="Genomic_DNA"/>
</dbReference>